<evidence type="ECO:0008006" key="5">
    <source>
        <dbReference type="Google" id="ProtNLM"/>
    </source>
</evidence>
<evidence type="ECO:0000313" key="3">
    <source>
        <dbReference type="EMBL" id="TSA80597.1"/>
    </source>
</evidence>
<name>A0A553UK82_9DEIO</name>
<evidence type="ECO:0000256" key="2">
    <source>
        <dbReference type="SAM" id="SignalP"/>
    </source>
</evidence>
<keyword evidence="4" id="KW-1185">Reference proteome</keyword>
<protein>
    <recommendedName>
        <fullName evidence="5">Lipoprotein</fullName>
    </recommendedName>
</protein>
<proteinExistence type="predicted"/>
<dbReference type="Proteomes" id="UP000316092">
    <property type="component" value="Unassembled WGS sequence"/>
</dbReference>
<dbReference type="AlphaFoldDB" id="A0A553UK82"/>
<comment type="caution">
    <text evidence="3">The sequence shown here is derived from an EMBL/GenBank/DDBJ whole genome shotgun (WGS) entry which is preliminary data.</text>
</comment>
<evidence type="ECO:0000256" key="1">
    <source>
        <dbReference type="SAM" id="MobiDB-lite"/>
    </source>
</evidence>
<reference evidence="3 4" key="1">
    <citation type="submission" date="2019-07" db="EMBL/GenBank/DDBJ databases">
        <title>Deinococcus detaillus sp. nov., isolated from humus soil in Antarctica.</title>
        <authorList>
            <person name="Zhang K."/>
        </authorList>
    </citation>
    <scope>NUCLEOTIDE SEQUENCE [LARGE SCALE GENOMIC DNA]</scope>
    <source>
        <strain evidence="3 4">H1</strain>
    </source>
</reference>
<organism evidence="3 4">
    <name type="scientific">Deinococcus detaillensis</name>
    <dbReference type="NCBI Taxonomy" id="2592048"/>
    <lineage>
        <taxon>Bacteria</taxon>
        <taxon>Thermotogati</taxon>
        <taxon>Deinococcota</taxon>
        <taxon>Deinococci</taxon>
        <taxon>Deinococcales</taxon>
        <taxon>Deinococcaceae</taxon>
        <taxon>Deinococcus</taxon>
    </lineage>
</organism>
<feature type="chain" id="PRO_5022017590" description="Lipoprotein" evidence="2">
    <location>
        <begin position="30"/>
        <end position="271"/>
    </location>
</feature>
<dbReference type="RefSeq" id="WP_143721868.1">
    <property type="nucleotide sequence ID" value="NZ_VKDB01000028.1"/>
</dbReference>
<dbReference type="PROSITE" id="PS51257">
    <property type="entry name" value="PROKAR_LIPOPROTEIN"/>
    <property type="match status" value="1"/>
</dbReference>
<dbReference type="EMBL" id="VKDB01000028">
    <property type="protein sequence ID" value="TSA80597.1"/>
    <property type="molecule type" value="Genomic_DNA"/>
</dbReference>
<keyword evidence="2" id="KW-0732">Signal</keyword>
<accession>A0A553UK82</accession>
<gene>
    <name evidence="3" type="ORF">FNU79_16355</name>
</gene>
<feature type="signal peptide" evidence="2">
    <location>
        <begin position="1"/>
        <end position="29"/>
    </location>
</feature>
<evidence type="ECO:0000313" key="4">
    <source>
        <dbReference type="Proteomes" id="UP000316092"/>
    </source>
</evidence>
<sequence length="271" mass="27630">MKNYTTTAALIFLGSVLLASCGSTTPANTGGGTTPPTTTNPPVGGNPENPKTAQTMSGQIILSQTGSRQTGIPDSRAADALLTFSSPGSNTAINAQLASLSDAASGVPVQSSTKVIKEGSKYVYALKLPENPTLLAPNPFIDMAVKSQTKCTAASVNISQPSAKAALSGLELSSLTGDGSLSINVTENAATKTTTSAYLMYSDSDVNVSANAVCSGDTTGNTGTETLSINMQLVKGWNLVTQATTFGPSTTTFNYTSSTNLNNLTLTPRGL</sequence>
<feature type="compositionally biased region" description="Low complexity" evidence="1">
    <location>
        <begin position="25"/>
        <end position="50"/>
    </location>
</feature>
<feature type="region of interest" description="Disordered" evidence="1">
    <location>
        <begin position="25"/>
        <end position="53"/>
    </location>
</feature>